<evidence type="ECO:0000256" key="1">
    <source>
        <dbReference type="SAM" id="Phobius"/>
    </source>
</evidence>
<keyword evidence="1" id="KW-1133">Transmembrane helix</keyword>
<evidence type="ECO:0000313" key="2">
    <source>
        <dbReference type="EMBL" id="KAJ1118218.1"/>
    </source>
</evidence>
<name>A0AAV7NV17_PLEWA</name>
<comment type="caution">
    <text evidence="2">The sequence shown here is derived from an EMBL/GenBank/DDBJ whole genome shotgun (WGS) entry which is preliminary data.</text>
</comment>
<feature type="transmembrane region" description="Helical" evidence="1">
    <location>
        <begin position="62"/>
        <end position="84"/>
    </location>
</feature>
<reference evidence="2" key="1">
    <citation type="journal article" date="2022" name="bioRxiv">
        <title>Sequencing and chromosome-scale assembly of the giantPleurodeles waltlgenome.</title>
        <authorList>
            <person name="Brown T."/>
            <person name="Elewa A."/>
            <person name="Iarovenko S."/>
            <person name="Subramanian E."/>
            <person name="Araus A.J."/>
            <person name="Petzold A."/>
            <person name="Susuki M."/>
            <person name="Suzuki K.-i.T."/>
            <person name="Hayashi T."/>
            <person name="Toyoda A."/>
            <person name="Oliveira C."/>
            <person name="Osipova E."/>
            <person name="Leigh N.D."/>
            <person name="Simon A."/>
            <person name="Yun M.H."/>
        </authorList>
    </citation>
    <scope>NUCLEOTIDE SEQUENCE</scope>
    <source>
        <strain evidence="2">20211129_DDA</strain>
        <tissue evidence="2">Liver</tissue>
    </source>
</reference>
<evidence type="ECO:0000313" key="3">
    <source>
        <dbReference type="Proteomes" id="UP001066276"/>
    </source>
</evidence>
<sequence>MAGGLAGTPRGLLDVTPVREEETQDIAIEVLGFILYFSVVVFRGCEEIRENNSVFLFLPVRVLFHAALLSGTTRVFFWFPFIALRQRNALRSAPRTPLYRPNRVGSSRGLAIP</sequence>
<gene>
    <name evidence="2" type="ORF">NDU88_006413</name>
</gene>
<keyword evidence="1" id="KW-0472">Membrane</keyword>
<proteinExistence type="predicted"/>
<keyword evidence="3" id="KW-1185">Reference proteome</keyword>
<organism evidence="2 3">
    <name type="scientific">Pleurodeles waltl</name>
    <name type="common">Iberian ribbed newt</name>
    <dbReference type="NCBI Taxonomy" id="8319"/>
    <lineage>
        <taxon>Eukaryota</taxon>
        <taxon>Metazoa</taxon>
        <taxon>Chordata</taxon>
        <taxon>Craniata</taxon>
        <taxon>Vertebrata</taxon>
        <taxon>Euteleostomi</taxon>
        <taxon>Amphibia</taxon>
        <taxon>Batrachia</taxon>
        <taxon>Caudata</taxon>
        <taxon>Salamandroidea</taxon>
        <taxon>Salamandridae</taxon>
        <taxon>Pleurodelinae</taxon>
        <taxon>Pleurodeles</taxon>
    </lineage>
</organism>
<dbReference type="AlphaFoldDB" id="A0AAV7NV17"/>
<keyword evidence="1" id="KW-0812">Transmembrane</keyword>
<dbReference type="EMBL" id="JANPWB010000012">
    <property type="protein sequence ID" value="KAJ1118218.1"/>
    <property type="molecule type" value="Genomic_DNA"/>
</dbReference>
<protein>
    <submittedName>
        <fullName evidence="2">Uncharacterized protein</fullName>
    </submittedName>
</protein>
<dbReference type="Proteomes" id="UP001066276">
    <property type="component" value="Chromosome 8"/>
</dbReference>
<accession>A0AAV7NV17</accession>